<comment type="caution">
    <text evidence="2">The sequence shown here is derived from an EMBL/GenBank/DDBJ whole genome shotgun (WGS) entry which is preliminary data.</text>
</comment>
<protein>
    <submittedName>
        <fullName evidence="2">Uncharacterized protein</fullName>
    </submittedName>
</protein>
<name>A0A8J2PJJ7_9HEXA</name>
<reference evidence="2" key="1">
    <citation type="submission" date="2021-06" db="EMBL/GenBank/DDBJ databases">
        <authorList>
            <person name="Hodson N. C."/>
            <person name="Mongue J. A."/>
            <person name="Jaron S. K."/>
        </authorList>
    </citation>
    <scope>NUCLEOTIDE SEQUENCE</scope>
</reference>
<evidence type="ECO:0000313" key="2">
    <source>
        <dbReference type="EMBL" id="CAG7824879.1"/>
    </source>
</evidence>
<accession>A0A8J2PJJ7</accession>
<feature type="region of interest" description="Disordered" evidence="1">
    <location>
        <begin position="1"/>
        <end position="117"/>
    </location>
</feature>
<proteinExistence type="predicted"/>
<gene>
    <name evidence="2" type="ORF">AFUS01_LOCUS35015</name>
</gene>
<evidence type="ECO:0000313" key="3">
    <source>
        <dbReference type="Proteomes" id="UP000708208"/>
    </source>
</evidence>
<keyword evidence="3" id="KW-1185">Reference proteome</keyword>
<dbReference type="EMBL" id="CAJVCH010534328">
    <property type="protein sequence ID" value="CAG7824879.1"/>
    <property type="molecule type" value="Genomic_DNA"/>
</dbReference>
<dbReference type="Proteomes" id="UP000708208">
    <property type="component" value="Unassembled WGS sequence"/>
</dbReference>
<organism evidence="2 3">
    <name type="scientific">Allacma fusca</name>
    <dbReference type="NCBI Taxonomy" id="39272"/>
    <lineage>
        <taxon>Eukaryota</taxon>
        <taxon>Metazoa</taxon>
        <taxon>Ecdysozoa</taxon>
        <taxon>Arthropoda</taxon>
        <taxon>Hexapoda</taxon>
        <taxon>Collembola</taxon>
        <taxon>Symphypleona</taxon>
        <taxon>Sminthuridae</taxon>
        <taxon>Allacma</taxon>
    </lineage>
</organism>
<evidence type="ECO:0000256" key="1">
    <source>
        <dbReference type="SAM" id="MobiDB-lite"/>
    </source>
</evidence>
<dbReference type="AlphaFoldDB" id="A0A8J2PJJ7"/>
<sequence length="133" mass="14746">MQAKNVGLTKELKSKSAAAAPAKHKNGRDHKEIRALMTTSDSEAGYSTDDSRKHVRFRKTINTYKNRGRSKSPSILKKSVNVATKAKGAKTRNRSSSGESGHRKRPKPTFKPRPCSYCGNHDHRISKCARLVA</sequence>